<dbReference type="Proteomes" id="UP000298325">
    <property type="component" value="Unassembled WGS sequence"/>
</dbReference>
<dbReference type="EMBL" id="SRPF01000004">
    <property type="protein sequence ID" value="TGN38740.1"/>
    <property type="molecule type" value="Genomic_DNA"/>
</dbReference>
<feature type="transmembrane region" description="Helical" evidence="1">
    <location>
        <begin position="30"/>
        <end position="48"/>
    </location>
</feature>
<feature type="transmembrane region" description="Helical" evidence="1">
    <location>
        <begin position="232"/>
        <end position="256"/>
    </location>
</feature>
<evidence type="ECO:0000313" key="3">
    <source>
        <dbReference type="Proteomes" id="UP000298325"/>
    </source>
</evidence>
<evidence type="ECO:0000256" key="1">
    <source>
        <dbReference type="SAM" id="Phobius"/>
    </source>
</evidence>
<name>A0A4Z1BVT5_9GAMM</name>
<feature type="transmembrane region" description="Helical" evidence="1">
    <location>
        <begin position="6"/>
        <end position="23"/>
    </location>
</feature>
<dbReference type="RefSeq" id="WP_135803966.1">
    <property type="nucleotide sequence ID" value="NZ_SRPF01000004.1"/>
</dbReference>
<dbReference type="OrthoDB" id="7848519at2"/>
<protein>
    <submittedName>
        <fullName evidence="2">Uncharacterized protein</fullName>
    </submittedName>
</protein>
<feature type="transmembrane region" description="Helical" evidence="1">
    <location>
        <begin position="172"/>
        <end position="192"/>
    </location>
</feature>
<reference evidence="2 3" key="1">
    <citation type="submission" date="2019-04" db="EMBL/GenBank/DDBJ databases">
        <authorList>
            <person name="Park S."/>
            <person name="Yoon J.-H."/>
        </authorList>
    </citation>
    <scope>NUCLEOTIDE SEQUENCE [LARGE SCALE GENOMIC DNA]</scope>
    <source>
        <strain evidence="2 3">HJM-18</strain>
    </source>
</reference>
<feature type="transmembrane region" description="Helical" evidence="1">
    <location>
        <begin position="111"/>
        <end position="129"/>
    </location>
</feature>
<keyword evidence="3" id="KW-1185">Reference proteome</keyword>
<keyword evidence="1" id="KW-0472">Membrane</keyword>
<accession>A0A4Z1BVT5</accession>
<keyword evidence="1" id="KW-0812">Transmembrane</keyword>
<organism evidence="2 3">
    <name type="scientific">Marinobacter confluentis</name>
    <dbReference type="NCBI Taxonomy" id="1697557"/>
    <lineage>
        <taxon>Bacteria</taxon>
        <taxon>Pseudomonadati</taxon>
        <taxon>Pseudomonadota</taxon>
        <taxon>Gammaproteobacteria</taxon>
        <taxon>Pseudomonadales</taxon>
        <taxon>Marinobacteraceae</taxon>
        <taxon>Marinobacter</taxon>
    </lineage>
</organism>
<dbReference type="AlphaFoldDB" id="A0A4Z1BVT5"/>
<proteinExistence type="predicted"/>
<sequence>MLTIVLTKLVATAVVVIGVSVAVSKLGPRLGGILAGTPIILGPGYFFLLQDWPPEFIRASALATLHALIATLMFCIVFILTAKRLRLSASLGLATLTWVPCAFGFSLIPGGIVIAVLVYGLALLAAEAIRHAQALDQPKVVAVSGWFDVVVRGLLAGVLVAIATTLAARSGALLSGILIGFPVGLLTIGWTLHDRYGADVARATIAASQRGMLSLAAFAAVTAIAVDHLPPMITFAVALLASLIVSGALFIISQWLDRVARKQTLRAQ</sequence>
<comment type="caution">
    <text evidence="2">The sequence shown here is derived from an EMBL/GenBank/DDBJ whole genome shotgun (WGS) entry which is preliminary data.</text>
</comment>
<keyword evidence="1" id="KW-1133">Transmembrane helix</keyword>
<feature type="transmembrane region" description="Helical" evidence="1">
    <location>
        <begin position="141"/>
        <end position="166"/>
    </location>
</feature>
<gene>
    <name evidence="2" type="ORF">E5Q11_13445</name>
</gene>
<evidence type="ECO:0000313" key="2">
    <source>
        <dbReference type="EMBL" id="TGN38740.1"/>
    </source>
</evidence>
<feature type="transmembrane region" description="Helical" evidence="1">
    <location>
        <begin position="60"/>
        <end position="80"/>
    </location>
</feature>